<gene>
    <name evidence="1" type="ORF">DCAR_0309901</name>
</gene>
<organism evidence="1 2">
    <name type="scientific">Daucus carota subsp. sativus</name>
    <name type="common">Carrot</name>
    <dbReference type="NCBI Taxonomy" id="79200"/>
    <lineage>
        <taxon>Eukaryota</taxon>
        <taxon>Viridiplantae</taxon>
        <taxon>Streptophyta</taxon>
        <taxon>Embryophyta</taxon>
        <taxon>Tracheophyta</taxon>
        <taxon>Spermatophyta</taxon>
        <taxon>Magnoliopsida</taxon>
        <taxon>eudicotyledons</taxon>
        <taxon>Gunneridae</taxon>
        <taxon>Pentapetalae</taxon>
        <taxon>asterids</taxon>
        <taxon>campanulids</taxon>
        <taxon>Apiales</taxon>
        <taxon>Apiaceae</taxon>
        <taxon>Apioideae</taxon>
        <taxon>Scandiceae</taxon>
        <taxon>Daucinae</taxon>
        <taxon>Daucus</taxon>
        <taxon>Daucus sect. Daucus</taxon>
    </lineage>
</organism>
<reference evidence="1" key="1">
    <citation type="journal article" date="2016" name="Nat. Genet.">
        <title>A high-quality carrot genome assembly provides new insights into carotenoid accumulation and asterid genome evolution.</title>
        <authorList>
            <person name="Iorizzo M."/>
            <person name="Ellison S."/>
            <person name="Senalik D."/>
            <person name="Zeng P."/>
            <person name="Satapoomin P."/>
            <person name="Huang J."/>
            <person name="Bowman M."/>
            <person name="Iovene M."/>
            <person name="Sanseverino W."/>
            <person name="Cavagnaro P."/>
            <person name="Yildiz M."/>
            <person name="Macko-Podgorni A."/>
            <person name="Moranska E."/>
            <person name="Grzebelus E."/>
            <person name="Grzebelus D."/>
            <person name="Ashrafi H."/>
            <person name="Zheng Z."/>
            <person name="Cheng S."/>
            <person name="Spooner D."/>
            <person name="Van Deynze A."/>
            <person name="Simon P."/>
        </authorList>
    </citation>
    <scope>NUCLEOTIDE SEQUENCE</scope>
    <source>
        <tissue evidence="1">Leaf</tissue>
    </source>
</reference>
<evidence type="ECO:0000313" key="2">
    <source>
        <dbReference type="Proteomes" id="UP000077755"/>
    </source>
</evidence>
<reference evidence="1" key="2">
    <citation type="submission" date="2022-03" db="EMBL/GenBank/DDBJ databases">
        <title>Draft title - Genomic analysis of global carrot germplasm unveils the trajectory of domestication and the origin of high carotenoid orange carrot.</title>
        <authorList>
            <person name="Iorizzo M."/>
            <person name="Ellison S."/>
            <person name="Senalik D."/>
            <person name="Macko-Podgorni A."/>
            <person name="Grzebelus D."/>
            <person name="Bostan H."/>
            <person name="Rolling W."/>
            <person name="Curaba J."/>
            <person name="Simon P."/>
        </authorList>
    </citation>
    <scope>NUCLEOTIDE SEQUENCE</scope>
    <source>
        <tissue evidence="1">Leaf</tissue>
    </source>
</reference>
<name>A0AAF0WJG2_DAUCS</name>
<dbReference type="PANTHER" id="PTHR34461:SF2">
    <property type="entry name" value="EXPRESSED PROTEIN"/>
    <property type="match status" value="1"/>
</dbReference>
<dbReference type="PANTHER" id="PTHR34461">
    <property type="entry name" value="EXPRESSED PROTEIN"/>
    <property type="match status" value="1"/>
</dbReference>
<protein>
    <submittedName>
        <fullName evidence="1">Uncharacterized protein</fullName>
    </submittedName>
</protein>
<dbReference type="EMBL" id="CP093345">
    <property type="protein sequence ID" value="WOG90657.1"/>
    <property type="molecule type" value="Genomic_DNA"/>
</dbReference>
<proteinExistence type="predicted"/>
<keyword evidence="2" id="KW-1185">Reference proteome</keyword>
<dbReference type="Proteomes" id="UP000077755">
    <property type="component" value="Chromosome 3"/>
</dbReference>
<evidence type="ECO:0000313" key="1">
    <source>
        <dbReference type="EMBL" id="WOG90657.1"/>
    </source>
</evidence>
<sequence>MRLQHCSALHYINAIKGDSVSKVLNVNSRRKPALVFKSLEEIYEDKHPRHLNEPSEAESQNGCENGEVKDITKNLCLPKAERITMERDQVSTDFECSDYEEMASESDDLSFGEMTLKELRKTCKLKKRKMSDSVCSSPEFQEDGDDCDLMIPLSSWNTTLSKIAKSTKKHARRSASAILAHDCTYPQQSSNANFVPMTIKIEASTFCLSELQALNFAAETTDGPSSSGEQVSVYDMDSSQILQTSDTILENKETISLAGQQETCVNISGFLENKETISSAGQCEARVNTFSLSQPEVDYMPLSFIPPPSEKTVGSGTQESCRHPASRASELHKESDILQSPSSQSFLLTDKNINDKSLVIHKTKDEVSEMPLDNGISSTNFVNGSELCVFEDDARNRLDMLSAPQSCLNMPEILWNESEYRDSNVATSDGLCLIKSGRGITLSIFDDVNETNLPHHLPNVSPRSPFSYYISPWNFYPCSASDSDLVAEEIYSRTIENDWSLTTYNSNTSGYCVEPNIYPTDLEDAAFANEKQLLLPINTDAEISLSGCDDNELSSPETCNQGDIVLWQPPERFPSTKKVISPTFQEKVCLTTNYRELTDDIGDHKCKGKRFVGNQTEDNALSEVSDTTGVESCAKGELTEQRILRKAILSPKKILKKSKHNKKGSLPEKCSPIGRLVGSQPTRLLPGMYKGRSSIEACHERAISFSQRQMQDIESVAAKLMTELKSMKDMVEEKLLYEAYRSTSMKNDADEVKSAIKSATKVEETTKKWLSMMARDCNRFCKIMKSTLDASAAKETMMHREKKKISFADEAGGVLCHVKYFEYGENNTNLAS</sequence>
<dbReference type="AlphaFoldDB" id="A0AAF0WJG2"/>
<accession>A0AAF0WJG2</accession>